<sequence>MRTLSVWHLLAKGLILLALLCSQDLVAASLRDPTMPAQGLIAPAKEPGGQGLVLSSLLNGPQGRRAVINNQIYRQGDRIQGVVLSRIDQGSVLLADGRRLYLFQAITERKEKH</sequence>
<name>A0A6G7LWE0_9GAMM</name>
<accession>A0A6G7LWE0</accession>
<dbReference type="EMBL" id="CP045857">
    <property type="protein sequence ID" value="QIJ06108.1"/>
    <property type="molecule type" value="Genomic_DNA"/>
</dbReference>
<dbReference type="KEGG" id="schk:GII14_19375"/>
<dbReference type="Proteomes" id="UP000502117">
    <property type="component" value="Chromosome"/>
</dbReference>
<proteinExistence type="predicted"/>
<evidence type="ECO:0000313" key="2">
    <source>
        <dbReference type="Proteomes" id="UP000502117"/>
    </source>
</evidence>
<reference evidence="1 2" key="1">
    <citation type="submission" date="2019-11" db="EMBL/GenBank/DDBJ databases">
        <title>Complete Genome Sequence of Shewanella chilikensis Strain DC57, Isolated from Corroded Seal Rings at a floating production facility in Australia.</title>
        <authorList>
            <person name="Salgar-Chaparro S.J."/>
            <person name="Castillo-Villamizar G.A."/>
            <person name="Poehlein A."/>
            <person name="Daniel R."/>
            <person name="Machuca L."/>
        </authorList>
    </citation>
    <scope>NUCLEOTIDE SEQUENCE [LARGE SCALE GENOMIC DNA]</scope>
    <source>
        <strain evidence="1 2">DC57</strain>
    </source>
</reference>
<organism evidence="1 2">
    <name type="scientific">Shewanella chilikensis</name>
    <dbReference type="NCBI Taxonomy" id="558541"/>
    <lineage>
        <taxon>Bacteria</taxon>
        <taxon>Pseudomonadati</taxon>
        <taxon>Pseudomonadota</taxon>
        <taxon>Gammaproteobacteria</taxon>
        <taxon>Alteromonadales</taxon>
        <taxon>Shewanellaceae</taxon>
        <taxon>Shewanella</taxon>
    </lineage>
</organism>
<evidence type="ECO:0000313" key="1">
    <source>
        <dbReference type="EMBL" id="QIJ06108.1"/>
    </source>
</evidence>
<protein>
    <submittedName>
        <fullName evidence="1">MSHA biogenesis protein MshK</fullName>
    </submittedName>
</protein>
<dbReference type="AlphaFoldDB" id="A0A6G7LWE0"/>
<gene>
    <name evidence="1" type="ORF">GII14_19375</name>
</gene>